<comment type="caution">
    <text evidence="1">The sequence shown here is derived from an EMBL/GenBank/DDBJ whole genome shotgun (WGS) entry which is preliminary data.</text>
</comment>
<evidence type="ECO:0008006" key="3">
    <source>
        <dbReference type="Google" id="ProtNLM"/>
    </source>
</evidence>
<dbReference type="SUPFAM" id="SSF53254">
    <property type="entry name" value="Phosphoglycerate mutase-like"/>
    <property type="match status" value="1"/>
</dbReference>
<dbReference type="EMBL" id="MKVH01000008">
    <property type="protein sequence ID" value="OJX60003.1"/>
    <property type="molecule type" value="Genomic_DNA"/>
</dbReference>
<dbReference type="STRING" id="1895771.BGO89_08415"/>
<dbReference type="InterPro" id="IPR029033">
    <property type="entry name" value="His_PPase_superfam"/>
</dbReference>
<reference evidence="1 2" key="1">
    <citation type="submission" date="2016-09" db="EMBL/GenBank/DDBJ databases">
        <title>Genome-resolved meta-omics ties microbial dynamics to process performance in biotechnology for thiocyanate degradation.</title>
        <authorList>
            <person name="Kantor R.S."/>
            <person name="Huddy R.J."/>
            <person name="Iyer R."/>
            <person name="Thomas B.C."/>
            <person name="Brown C.T."/>
            <person name="Anantharaman K."/>
            <person name="Tringe S."/>
            <person name="Hettich R.L."/>
            <person name="Harrison S.T."/>
            <person name="Banfield J.F."/>
        </authorList>
    </citation>
    <scope>NUCLEOTIDE SEQUENCE [LARGE SCALE GENOMIC DNA]</scope>
    <source>
        <strain evidence="1">59-99</strain>
    </source>
</reference>
<gene>
    <name evidence="1" type="ORF">BGO89_08415</name>
</gene>
<dbReference type="PANTHER" id="PTHR47623:SF1">
    <property type="entry name" value="OS09G0287300 PROTEIN"/>
    <property type="match status" value="1"/>
</dbReference>
<dbReference type="Proteomes" id="UP000184233">
    <property type="component" value="Unassembled WGS sequence"/>
</dbReference>
<dbReference type="CDD" id="cd07067">
    <property type="entry name" value="HP_PGM_like"/>
    <property type="match status" value="1"/>
</dbReference>
<proteinExistence type="predicted"/>
<dbReference type="Pfam" id="PF00300">
    <property type="entry name" value="His_Phos_1"/>
    <property type="match status" value="1"/>
</dbReference>
<accession>A0A1M3L3R5</accession>
<dbReference type="InterPro" id="IPR013078">
    <property type="entry name" value="His_Pase_superF_clade-1"/>
</dbReference>
<dbReference type="PANTHER" id="PTHR47623">
    <property type="entry name" value="OS09G0287300 PROTEIN"/>
    <property type="match status" value="1"/>
</dbReference>
<dbReference type="AlphaFoldDB" id="A0A1M3L3R5"/>
<evidence type="ECO:0000313" key="2">
    <source>
        <dbReference type="Proteomes" id="UP000184233"/>
    </source>
</evidence>
<sequence length="167" mass="18759">MFTMLVARHAKSSWDYPELSDFERPLSARGRRDAPLMAAILRDGPERPDVIVTSSAVRAVTTARVMAQLLDLPMHDMIISNALYDATADELITLVREIDDAFRCAMVVGHNPALTQFVNIVGDTELENVPTCGVVTLAFPSLRSWRDIGVRTGNVRSFDYPRKYYRE</sequence>
<name>A0A1M3L3R5_9BACT</name>
<evidence type="ECO:0000313" key="1">
    <source>
        <dbReference type="EMBL" id="OJX60003.1"/>
    </source>
</evidence>
<protein>
    <recommendedName>
        <fullName evidence="3">Phosphohistidine phosphatase</fullName>
    </recommendedName>
</protein>
<dbReference type="Gene3D" id="3.40.50.1240">
    <property type="entry name" value="Phosphoglycerate mutase-like"/>
    <property type="match status" value="1"/>
</dbReference>
<organism evidence="1 2">
    <name type="scientific">Candidatus Kapaibacterium thiocyanatum</name>
    <dbReference type="NCBI Taxonomy" id="1895771"/>
    <lineage>
        <taxon>Bacteria</taxon>
        <taxon>Pseudomonadati</taxon>
        <taxon>Candidatus Kapaibacteriota</taxon>
        <taxon>Candidatus Kapaibacteriia</taxon>
        <taxon>Candidatus Kapaibacteriales</taxon>
        <taxon>Candidatus Kapaibacteriaceae</taxon>
        <taxon>Candidatus Kapaibacterium</taxon>
    </lineage>
</organism>